<dbReference type="SUPFAM" id="SSF55424">
    <property type="entry name" value="FAD/NAD-linked reductases, dimerisation (C-terminal) domain"/>
    <property type="match status" value="1"/>
</dbReference>
<keyword evidence="3" id="KW-0274">FAD</keyword>
<evidence type="ECO:0000256" key="4">
    <source>
        <dbReference type="ARBA" id="ARBA00023027"/>
    </source>
</evidence>
<proteinExistence type="predicted"/>
<evidence type="ECO:0000256" key="5">
    <source>
        <dbReference type="ARBA" id="ARBA00049187"/>
    </source>
</evidence>
<reference evidence="8" key="1">
    <citation type="submission" date="2023-03" db="EMBL/GenBank/DDBJ databases">
        <authorList>
            <person name="Steffen K."/>
            <person name="Cardenas P."/>
        </authorList>
    </citation>
    <scope>NUCLEOTIDE SEQUENCE</scope>
</reference>
<keyword evidence="4" id="KW-0520">NAD</keyword>
<dbReference type="Pfam" id="PF07992">
    <property type="entry name" value="Pyr_redox_2"/>
    <property type="match status" value="1"/>
</dbReference>
<evidence type="ECO:0000256" key="3">
    <source>
        <dbReference type="ARBA" id="ARBA00022827"/>
    </source>
</evidence>
<accession>A0AA35SVD0</accession>
<dbReference type="PANTHER" id="PTHR22912:SF217">
    <property type="entry name" value="DIHYDROLIPOYL DEHYDROGENASE"/>
    <property type="match status" value="1"/>
</dbReference>
<dbReference type="AlphaFoldDB" id="A0AA35SVD0"/>
<name>A0AA35SVD0_GEOBA</name>
<dbReference type="InterPro" id="IPR036188">
    <property type="entry name" value="FAD/NAD-bd_sf"/>
</dbReference>
<dbReference type="PANTHER" id="PTHR22912">
    <property type="entry name" value="DISULFIDE OXIDOREDUCTASE"/>
    <property type="match status" value="1"/>
</dbReference>
<comment type="catalytic activity">
    <reaction evidence="5">
        <text>N(6)-[(R)-dihydrolipoyl]-L-lysyl-[protein] + NAD(+) = N(6)-[(R)-lipoyl]-L-lysyl-[protein] + NADH + H(+)</text>
        <dbReference type="Rhea" id="RHEA:15045"/>
        <dbReference type="Rhea" id="RHEA-COMP:10474"/>
        <dbReference type="Rhea" id="RHEA-COMP:10475"/>
        <dbReference type="ChEBI" id="CHEBI:15378"/>
        <dbReference type="ChEBI" id="CHEBI:57540"/>
        <dbReference type="ChEBI" id="CHEBI:57945"/>
        <dbReference type="ChEBI" id="CHEBI:83099"/>
        <dbReference type="ChEBI" id="CHEBI:83100"/>
        <dbReference type="EC" id="1.8.1.4"/>
    </reaction>
</comment>
<dbReference type="GO" id="GO:0004148">
    <property type="term" value="F:dihydrolipoyl dehydrogenase (NADH) activity"/>
    <property type="evidence" value="ECO:0007669"/>
    <property type="project" value="UniProtKB-EC"/>
</dbReference>
<dbReference type="Gene3D" id="3.30.390.30">
    <property type="match status" value="1"/>
</dbReference>
<dbReference type="InterPro" id="IPR023753">
    <property type="entry name" value="FAD/NAD-binding_dom"/>
</dbReference>
<feature type="domain" description="Pyridine nucleotide-disulphide oxidoreductase dimerisation" evidence="6">
    <location>
        <begin position="91"/>
        <end position="135"/>
    </location>
</feature>
<evidence type="ECO:0000313" key="9">
    <source>
        <dbReference type="Proteomes" id="UP001174909"/>
    </source>
</evidence>
<keyword evidence="2" id="KW-0285">Flavoprotein</keyword>
<gene>
    <name evidence="8" type="ORF">GBAR_LOCUS20389</name>
</gene>
<comment type="caution">
    <text evidence="8">The sequence shown here is derived from an EMBL/GenBank/DDBJ whole genome shotgun (WGS) entry which is preliminary data.</text>
</comment>
<keyword evidence="9" id="KW-1185">Reference proteome</keyword>
<dbReference type="EC" id="1.8.1.4" evidence="1"/>
<organism evidence="8 9">
    <name type="scientific">Geodia barretti</name>
    <name type="common">Barrett's horny sponge</name>
    <dbReference type="NCBI Taxonomy" id="519541"/>
    <lineage>
        <taxon>Eukaryota</taxon>
        <taxon>Metazoa</taxon>
        <taxon>Porifera</taxon>
        <taxon>Demospongiae</taxon>
        <taxon>Heteroscleromorpha</taxon>
        <taxon>Tetractinellida</taxon>
        <taxon>Astrophorina</taxon>
        <taxon>Geodiidae</taxon>
        <taxon>Geodia</taxon>
    </lineage>
</organism>
<dbReference type="InterPro" id="IPR050151">
    <property type="entry name" value="Class-I_Pyr_Nuc-Dis_Oxidored"/>
</dbReference>
<dbReference type="GO" id="GO:0050660">
    <property type="term" value="F:flavin adenine dinucleotide binding"/>
    <property type="evidence" value="ECO:0007669"/>
    <property type="project" value="TreeGrafter"/>
</dbReference>
<sequence length="144" mass="15449">MMKTNVEGIYAIGDVTGKMPLAHVASAQGVLPTIVAHPSRLTHSTAHRLPSDSKRDILPTPSRQLRHDRDAGQRTRVFDKGWKVPTGGERQAALALNETEGMIKLVVDAEIGEVLGAHMIGAEVTELLGEIAMTRLLEAHASSA</sequence>
<dbReference type="EMBL" id="CASHTH010002868">
    <property type="protein sequence ID" value="CAI8036404.1"/>
    <property type="molecule type" value="Genomic_DNA"/>
</dbReference>
<dbReference type="InterPro" id="IPR004099">
    <property type="entry name" value="Pyr_nucl-diS_OxRdtase_dimer"/>
</dbReference>
<dbReference type="SUPFAM" id="SSF51905">
    <property type="entry name" value="FAD/NAD(P)-binding domain"/>
    <property type="match status" value="1"/>
</dbReference>
<evidence type="ECO:0000259" key="6">
    <source>
        <dbReference type="Pfam" id="PF02852"/>
    </source>
</evidence>
<protein>
    <recommendedName>
        <fullName evidence="1">dihydrolipoyl dehydrogenase</fullName>
        <ecNumber evidence="1">1.8.1.4</ecNumber>
    </recommendedName>
</protein>
<dbReference type="InterPro" id="IPR016156">
    <property type="entry name" value="FAD/NAD-linked_Rdtase_dimer_sf"/>
</dbReference>
<evidence type="ECO:0000259" key="7">
    <source>
        <dbReference type="Pfam" id="PF07992"/>
    </source>
</evidence>
<evidence type="ECO:0000256" key="2">
    <source>
        <dbReference type="ARBA" id="ARBA00022630"/>
    </source>
</evidence>
<feature type="domain" description="FAD/NAD(P)-binding" evidence="7">
    <location>
        <begin position="2"/>
        <end position="29"/>
    </location>
</feature>
<dbReference type="Gene3D" id="3.50.50.60">
    <property type="entry name" value="FAD/NAD(P)-binding domain"/>
    <property type="match status" value="1"/>
</dbReference>
<evidence type="ECO:0000313" key="8">
    <source>
        <dbReference type="EMBL" id="CAI8036404.1"/>
    </source>
</evidence>
<dbReference type="Proteomes" id="UP001174909">
    <property type="component" value="Unassembled WGS sequence"/>
</dbReference>
<dbReference type="GO" id="GO:0006103">
    <property type="term" value="P:2-oxoglutarate metabolic process"/>
    <property type="evidence" value="ECO:0007669"/>
    <property type="project" value="TreeGrafter"/>
</dbReference>
<evidence type="ECO:0000256" key="1">
    <source>
        <dbReference type="ARBA" id="ARBA00012608"/>
    </source>
</evidence>
<dbReference type="Pfam" id="PF02852">
    <property type="entry name" value="Pyr_redox_dim"/>
    <property type="match status" value="1"/>
</dbReference>